<evidence type="ECO:0000313" key="3">
    <source>
        <dbReference type="EMBL" id="NJB98287.1"/>
    </source>
</evidence>
<keyword evidence="3" id="KW-0808">Transferase</keyword>
<sequence>MASPHPTPTQRNAGIDLVRVLMTMLVILHHTAIVYGGSGGWFWRQEPNASNPLLVMFNAVNQSYFMGLFFLLAGYYTPASFGRKGAGRYLADRGIRLGLPLLAFFFVLFPLTVAIADAVSGEDLLRRWGRGIMGGTHGPGPLWFALALLIFAHAYALLRWAGAFPASGRAAAALPRPGTLLLAMLGIGLVAFAVRLVIPVGHEVLWLQLGYFPGYILLFLAGIAAAPNRLLERIGMRAALPWLAVAVLAIVTLPVVIALHGAAGGFEGGWNWNALYYALWEPFVATGVILTLFAWAAAPARRSGPVARWFAANAFGAFIVHPPVVGALSRWAATIPAAPWIKFIGVSAAACICAFALASALRAIPGVRRVL</sequence>
<proteinExistence type="predicted"/>
<organism evidence="3 4">
    <name type="scientific">Sphingomonas trueperi</name>
    <dbReference type="NCBI Taxonomy" id="53317"/>
    <lineage>
        <taxon>Bacteria</taxon>
        <taxon>Pseudomonadati</taxon>
        <taxon>Pseudomonadota</taxon>
        <taxon>Alphaproteobacteria</taxon>
        <taxon>Sphingomonadales</taxon>
        <taxon>Sphingomonadaceae</taxon>
        <taxon>Sphingomonas</taxon>
    </lineage>
</organism>
<evidence type="ECO:0000259" key="2">
    <source>
        <dbReference type="Pfam" id="PF01757"/>
    </source>
</evidence>
<feature type="transmembrane region" description="Helical" evidence="1">
    <location>
        <begin position="20"/>
        <end position="43"/>
    </location>
</feature>
<feature type="transmembrane region" description="Helical" evidence="1">
    <location>
        <begin position="55"/>
        <end position="76"/>
    </location>
</feature>
<feature type="transmembrane region" description="Helical" evidence="1">
    <location>
        <begin position="204"/>
        <end position="226"/>
    </location>
</feature>
<accession>A0A7X5XZJ1</accession>
<dbReference type="Proteomes" id="UP000531251">
    <property type="component" value="Unassembled WGS sequence"/>
</dbReference>
<keyword evidence="3" id="KW-0012">Acyltransferase</keyword>
<feature type="transmembrane region" description="Helical" evidence="1">
    <location>
        <begin position="309"/>
        <end position="328"/>
    </location>
</feature>
<dbReference type="InterPro" id="IPR002656">
    <property type="entry name" value="Acyl_transf_3_dom"/>
</dbReference>
<feature type="transmembrane region" description="Helical" evidence="1">
    <location>
        <begin position="97"/>
        <end position="120"/>
    </location>
</feature>
<keyword evidence="1" id="KW-1133">Transmembrane helix</keyword>
<feature type="transmembrane region" description="Helical" evidence="1">
    <location>
        <begin position="179"/>
        <end position="198"/>
    </location>
</feature>
<evidence type="ECO:0000256" key="1">
    <source>
        <dbReference type="SAM" id="Phobius"/>
    </source>
</evidence>
<feature type="transmembrane region" description="Helical" evidence="1">
    <location>
        <begin position="238"/>
        <end position="262"/>
    </location>
</feature>
<dbReference type="Pfam" id="PF01757">
    <property type="entry name" value="Acyl_transf_3"/>
    <property type="match status" value="1"/>
</dbReference>
<dbReference type="PANTHER" id="PTHR36927">
    <property type="entry name" value="BLR4337 PROTEIN"/>
    <property type="match status" value="1"/>
</dbReference>
<dbReference type="EMBL" id="JAATJB010000007">
    <property type="protein sequence ID" value="NJB98287.1"/>
    <property type="molecule type" value="Genomic_DNA"/>
</dbReference>
<dbReference type="RefSeq" id="WP_126000661.1">
    <property type="nucleotide sequence ID" value="NZ_BAAADY010000003.1"/>
</dbReference>
<feature type="transmembrane region" description="Helical" evidence="1">
    <location>
        <begin position="274"/>
        <end position="297"/>
    </location>
</feature>
<evidence type="ECO:0000313" key="4">
    <source>
        <dbReference type="Proteomes" id="UP000531251"/>
    </source>
</evidence>
<keyword evidence="1" id="KW-0472">Membrane</keyword>
<dbReference type="AlphaFoldDB" id="A0A7X5XZJ1"/>
<dbReference type="GO" id="GO:0016747">
    <property type="term" value="F:acyltransferase activity, transferring groups other than amino-acyl groups"/>
    <property type="evidence" value="ECO:0007669"/>
    <property type="project" value="InterPro"/>
</dbReference>
<comment type="caution">
    <text evidence="3">The sequence shown here is derived from an EMBL/GenBank/DDBJ whole genome shotgun (WGS) entry which is preliminary data.</text>
</comment>
<feature type="transmembrane region" description="Helical" evidence="1">
    <location>
        <begin position="340"/>
        <end position="361"/>
    </location>
</feature>
<protein>
    <submittedName>
        <fullName evidence="3">Surface polysaccharide O-acyltransferase-like enzyme</fullName>
    </submittedName>
</protein>
<reference evidence="3 4" key="1">
    <citation type="submission" date="2020-03" db="EMBL/GenBank/DDBJ databases">
        <title>Genomic Encyclopedia of Type Strains, Phase IV (KMG-IV): sequencing the most valuable type-strain genomes for metagenomic binning, comparative biology and taxonomic classification.</title>
        <authorList>
            <person name="Goeker M."/>
        </authorList>
    </citation>
    <scope>NUCLEOTIDE SEQUENCE [LARGE SCALE GENOMIC DNA]</scope>
    <source>
        <strain evidence="3 4">DSM 7225</strain>
    </source>
</reference>
<dbReference type="PANTHER" id="PTHR36927:SF4">
    <property type="entry name" value="BLR5718 PROTEIN"/>
    <property type="match status" value="1"/>
</dbReference>
<gene>
    <name evidence="3" type="ORF">GGR89_002618</name>
</gene>
<keyword evidence="1" id="KW-0812">Transmembrane</keyword>
<keyword evidence="4" id="KW-1185">Reference proteome</keyword>
<name>A0A7X5XZJ1_9SPHN</name>
<feature type="domain" description="Acyltransferase 3" evidence="2">
    <location>
        <begin position="12"/>
        <end position="358"/>
    </location>
</feature>
<dbReference type="InterPro" id="IPR050623">
    <property type="entry name" value="Glucan_succinyl_AcylTrfase"/>
</dbReference>
<feature type="transmembrane region" description="Helical" evidence="1">
    <location>
        <begin position="140"/>
        <end position="158"/>
    </location>
</feature>